<sequence length="253" mass="28577">MYTFIMASAEDVSETDENAIEFEAEELGRVLFDEPSKLQQGTYNNDKCDTRQGHEHSSCSRKDQASAVLDEIFSQADHDDRCMRELADLLQVNSTDVVKEVKKLQAQRKNRLTSEFQVSVNVTQGASSSGAQKQLVYEQLNAGEYGNVKYYTEFDPIAAAQAVFQRLMHAVLGRLLKERVFCYLDNIMAVTSSMEEHLVTLGSLRVEQAGLDLNPKKCVLVEEKVEFLGHVIDRGGIRMDPERVEEIIQYPES</sequence>
<feature type="domain" description="Reverse transcriptase" evidence="2">
    <location>
        <begin position="162"/>
        <end position="232"/>
    </location>
</feature>
<protein>
    <recommendedName>
        <fullName evidence="2">Reverse transcriptase domain-containing protein</fullName>
    </recommendedName>
</protein>
<proteinExistence type="predicted"/>
<dbReference type="Pfam" id="PF00078">
    <property type="entry name" value="RVT_1"/>
    <property type="match status" value="1"/>
</dbReference>
<dbReference type="Proteomes" id="UP000054495">
    <property type="component" value="Unassembled WGS sequence"/>
</dbReference>
<reference evidence="3 4" key="1">
    <citation type="submission" date="2013-05" db="EMBL/GenBank/DDBJ databases">
        <title>Draft genome of the parasitic nematode Anyclostoma ceylanicum.</title>
        <authorList>
            <person name="Mitreva M."/>
        </authorList>
    </citation>
    <scope>NUCLEOTIDE SEQUENCE [LARGE SCALE GENOMIC DNA]</scope>
</reference>
<dbReference type="InterPro" id="IPR043128">
    <property type="entry name" value="Rev_trsase/Diguanyl_cyclase"/>
</dbReference>
<dbReference type="PANTHER" id="PTHR37984:SF5">
    <property type="entry name" value="PROTEIN NYNRIN-LIKE"/>
    <property type="match status" value="1"/>
</dbReference>
<name>A0A0D6L8B8_9BILA</name>
<feature type="region of interest" description="Disordered" evidence="1">
    <location>
        <begin position="41"/>
        <end position="62"/>
    </location>
</feature>
<evidence type="ECO:0000259" key="2">
    <source>
        <dbReference type="Pfam" id="PF00078"/>
    </source>
</evidence>
<dbReference type="InterPro" id="IPR050951">
    <property type="entry name" value="Retrovirus_Pol_polyprotein"/>
</dbReference>
<evidence type="ECO:0000256" key="1">
    <source>
        <dbReference type="SAM" id="MobiDB-lite"/>
    </source>
</evidence>
<feature type="compositionally biased region" description="Basic and acidic residues" evidence="1">
    <location>
        <begin position="46"/>
        <end position="62"/>
    </location>
</feature>
<accession>A0A0D6L8B8</accession>
<dbReference type="EMBL" id="KE125512">
    <property type="protein sequence ID" value="EPB68065.1"/>
    <property type="molecule type" value="Genomic_DNA"/>
</dbReference>
<dbReference type="InterPro" id="IPR043502">
    <property type="entry name" value="DNA/RNA_pol_sf"/>
</dbReference>
<evidence type="ECO:0000313" key="4">
    <source>
        <dbReference type="Proteomes" id="UP000054495"/>
    </source>
</evidence>
<dbReference type="AlphaFoldDB" id="A0A0D6L8B8"/>
<dbReference type="InterPro" id="IPR000477">
    <property type="entry name" value="RT_dom"/>
</dbReference>
<keyword evidence="4" id="KW-1185">Reference proteome</keyword>
<gene>
    <name evidence="3" type="ORF">ANCCEY_12845</name>
</gene>
<dbReference type="PANTHER" id="PTHR37984">
    <property type="entry name" value="PROTEIN CBG26694"/>
    <property type="match status" value="1"/>
</dbReference>
<organism evidence="3 4">
    <name type="scientific">Ancylostoma ceylanicum</name>
    <dbReference type="NCBI Taxonomy" id="53326"/>
    <lineage>
        <taxon>Eukaryota</taxon>
        <taxon>Metazoa</taxon>
        <taxon>Ecdysozoa</taxon>
        <taxon>Nematoda</taxon>
        <taxon>Chromadorea</taxon>
        <taxon>Rhabditida</taxon>
        <taxon>Rhabditina</taxon>
        <taxon>Rhabditomorpha</taxon>
        <taxon>Strongyloidea</taxon>
        <taxon>Ancylostomatidae</taxon>
        <taxon>Ancylostomatinae</taxon>
        <taxon>Ancylostoma</taxon>
    </lineage>
</organism>
<evidence type="ECO:0000313" key="3">
    <source>
        <dbReference type="EMBL" id="EPB68065.1"/>
    </source>
</evidence>
<dbReference type="Gene3D" id="3.30.70.270">
    <property type="match status" value="1"/>
</dbReference>
<dbReference type="SUPFAM" id="SSF56672">
    <property type="entry name" value="DNA/RNA polymerases"/>
    <property type="match status" value="1"/>
</dbReference>